<accession>A0A2I1D958</accession>
<proteinExistence type="predicted"/>
<keyword evidence="3" id="KW-1185">Reference proteome</keyword>
<dbReference type="GeneID" id="36548502"/>
<dbReference type="Gene3D" id="3.40.630.30">
    <property type="match status" value="1"/>
</dbReference>
<evidence type="ECO:0000313" key="2">
    <source>
        <dbReference type="EMBL" id="PKY06397.1"/>
    </source>
</evidence>
<comment type="caution">
    <text evidence="2">The sequence shown here is derived from an EMBL/GenBank/DDBJ whole genome shotgun (WGS) entry which is preliminary data.</text>
</comment>
<feature type="domain" description="N-acetyltransferase" evidence="1">
    <location>
        <begin position="75"/>
        <end position="218"/>
    </location>
</feature>
<dbReference type="InterPro" id="IPR016181">
    <property type="entry name" value="Acyl_CoA_acyltransferase"/>
</dbReference>
<dbReference type="PANTHER" id="PTHR42791">
    <property type="entry name" value="GNAT FAMILY ACETYLTRANSFERASE"/>
    <property type="match status" value="1"/>
</dbReference>
<dbReference type="VEuPathDB" id="FungiDB:P168DRAFT_325270"/>
<evidence type="ECO:0000313" key="3">
    <source>
        <dbReference type="Proteomes" id="UP000234254"/>
    </source>
</evidence>
<dbReference type="PANTHER" id="PTHR42791:SF2">
    <property type="entry name" value="N-ACETYLTRANSFERASE DOMAIN-CONTAINING PROTEIN"/>
    <property type="match status" value="1"/>
</dbReference>
<dbReference type="EMBL" id="MSFM01000003">
    <property type="protein sequence ID" value="PKY06397.1"/>
    <property type="molecule type" value="Genomic_DNA"/>
</dbReference>
<dbReference type="SUPFAM" id="SSF55729">
    <property type="entry name" value="Acyl-CoA N-acyltransferases (Nat)"/>
    <property type="match status" value="1"/>
</dbReference>
<evidence type="ECO:0000259" key="1">
    <source>
        <dbReference type="PROSITE" id="PS51186"/>
    </source>
</evidence>
<dbReference type="Pfam" id="PF00583">
    <property type="entry name" value="Acetyltransf_1"/>
    <property type="match status" value="1"/>
</dbReference>
<sequence>MGVTVRYATEADAPALGNINVAAFCHQNFSINAFPGQEPAAILPLKIARGLDKLADPTVQVLVAVDDDTPDKRVVGYSRWTIPDEPSPVTLSADGQETIARLTRGEMYPEGTKLEMIQEFLVMVKEKRAKYLRESEITLDFLGTLPEYQGRGVGSTLLRWGIEQAVKRQVGIFLEATMDGYSLYRKFGWQDMEEVNIEFSMWGGEGTQKFVIMRLDAPLMN</sequence>
<gene>
    <name evidence="2" type="ORF">P168DRAFT_325270</name>
</gene>
<dbReference type="OrthoDB" id="410198at2759"/>
<dbReference type="Proteomes" id="UP000234254">
    <property type="component" value="Unassembled WGS sequence"/>
</dbReference>
<organism evidence="2 3">
    <name type="scientific">Aspergillus campestris (strain IBT 28561)</name>
    <dbReference type="NCBI Taxonomy" id="1392248"/>
    <lineage>
        <taxon>Eukaryota</taxon>
        <taxon>Fungi</taxon>
        <taxon>Dikarya</taxon>
        <taxon>Ascomycota</taxon>
        <taxon>Pezizomycotina</taxon>
        <taxon>Eurotiomycetes</taxon>
        <taxon>Eurotiomycetidae</taxon>
        <taxon>Eurotiales</taxon>
        <taxon>Aspergillaceae</taxon>
        <taxon>Aspergillus</taxon>
        <taxon>Aspergillus subgen. Circumdati</taxon>
    </lineage>
</organism>
<dbReference type="AlphaFoldDB" id="A0A2I1D958"/>
<dbReference type="InterPro" id="IPR000182">
    <property type="entry name" value="GNAT_dom"/>
</dbReference>
<dbReference type="CDD" id="cd04301">
    <property type="entry name" value="NAT_SF"/>
    <property type="match status" value="1"/>
</dbReference>
<protein>
    <submittedName>
        <fullName evidence="2">Acyl-CoA N-acyltransferase</fullName>
    </submittedName>
</protein>
<dbReference type="PROSITE" id="PS51186">
    <property type="entry name" value="GNAT"/>
    <property type="match status" value="1"/>
</dbReference>
<dbReference type="InterPro" id="IPR052523">
    <property type="entry name" value="Trichothecene_AcTrans"/>
</dbReference>
<dbReference type="RefSeq" id="XP_024694991.1">
    <property type="nucleotide sequence ID" value="XM_024840978.1"/>
</dbReference>
<dbReference type="GO" id="GO:0016747">
    <property type="term" value="F:acyltransferase activity, transferring groups other than amino-acyl groups"/>
    <property type="evidence" value="ECO:0007669"/>
    <property type="project" value="InterPro"/>
</dbReference>
<reference evidence="2" key="1">
    <citation type="submission" date="2016-12" db="EMBL/GenBank/DDBJ databases">
        <title>The genomes of Aspergillus section Nigri reveals drivers in fungal speciation.</title>
        <authorList>
            <consortium name="DOE Joint Genome Institute"/>
            <person name="Vesth T.C."/>
            <person name="Nybo J."/>
            <person name="Theobald S."/>
            <person name="Brandl J."/>
            <person name="Frisvad J.C."/>
            <person name="Nielsen K.F."/>
            <person name="Lyhne E.K."/>
            <person name="Kogle M.E."/>
            <person name="Kuo A."/>
            <person name="Riley R."/>
            <person name="Clum A."/>
            <person name="Nolan M."/>
            <person name="Lipzen A."/>
            <person name="Salamov A."/>
            <person name="Henrissat B."/>
            <person name="Wiebenga A."/>
            <person name="De vries R.P."/>
            <person name="Grigoriev I.V."/>
            <person name="Mortensen U.H."/>
            <person name="Andersen M.R."/>
            <person name="Baker S.E."/>
        </authorList>
    </citation>
    <scope>NUCLEOTIDE SEQUENCE</scope>
    <source>
        <strain evidence="2">IBT 28561</strain>
    </source>
</reference>
<name>A0A2I1D958_ASPC2</name>